<dbReference type="Pfam" id="PF11899">
    <property type="entry name" value="DUF3419"/>
    <property type="match status" value="1"/>
</dbReference>
<reference evidence="1 2" key="1">
    <citation type="submission" date="2016-11" db="EMBL/GenBank/DDBJ databases">
        <title>Study of marine rhodopsin-containing bacteria.</title>
        <authorList>
            <person name="Yoshizawa S."/>
            <person name="Kumagai Y."/>
            <person name="Kogure K."/>
        </authorList>
    </citation>
    <scope>NUCLEOTIDE SEQUENCE [LARGE SCALE GENOMIC DNA]</scope>
    <source>
        <strain evidence="1 2">SAORIC-28</strain>
    </source>
</reference>
<keyword evidence="2" id="KW-1185">Reference proteome</keyword>
<dbReference type="AlphaFoldDB" id="A0A271J3G7"/>
<dbReference type="GO" id="GO:0016740">
    <property type="term" value="F:transferase activity"/>
    <property type="evidence" value="ECO:0007669"/>
    <property type="project" value="UniProtKB-KW"/>
</dbReference>
<dbReference type="PANTHER" id="PTHR47473:SF1">
    <property type="entry name" value="METHYLTRANSFERASE DOMAIN-CONTAINING PROTEIN"/>
    <property type="match status" value="1"/>
</dbReference>
<dbReference type="RefSeq" id="WP_095511489.1">
    <property type="nucleotide sequence ID" value="NZ_MQWD01000001.1"/>
</dbReference>
<sequence length="354" mass="39302">MTDPTIRYAQVWEDADVLAEALDVGPGDRVLSICSAGDNALALLADDPAAVVAVDLNPAQTACLALRVAAFRSLEHGEVLELVGSRASDRRGPLYARCRPALDDHARRFWDAHVGVVAAGIGTGGTFERYFRLFRRRILPLAHPRLRVRHLLSGAPTVADRRQWYEAHWDTWRWRLLFRVATSRAVLGKARYPTAFSQVEGSAADRLLGRVREAVTATDPAQNPYLQWVLTGTHGDALPRYLRAEHFEAIRDRLDRLSWHVGPLEAVLGDAPFSQFNLSDVFEYLPPADADALFARVAEAGTPGARLAHWSVLADRRPGPPLDGRLVRLNALADRLHAVDKAPFYTAFHVHEVR</sequence>
<protein>
    <submittedName>
        <fullName evidence="1">S-adenosylmethionine--diacylglycerol 3-amino-3-carboxypropyl transferase</fullName>
    </submittedName>
</protein>
<organism evidence="1 2">
    <name type="scientific">Rubrivirga marina</name>
    <dbReference type="NCBI Taxonomy" id="1196024"/>
    <lineage>
        <taxon>Bacteria</taxon>
        <taxon>Pseudomonadati</taxon>
        <taxon>Rhodothermota</taxon>
        <taxon>Rhodothermia</taxon>
        <taxon>Rhodothermales</taxon>
        <taxon>Rubricoccaceae</taxon>
        <taxon>Rubrivirga</taxon>
    </lineage>
</organism>
<dbReference type="InterPro" id="IPR029063">
    <property type="entry name" value="SAM-dependent_MTases_sf"/>
</dbReference>
<accession>A0A271J3G7</accession>
<dbReference type="Proteomes" id="UP000216339">
    <property type="component" value="Unassembled WGS sequence"/>
</dbReference>
<gene>
    <name evidence="1" type="ORF">BSZ37_15895</name>
</gene>
<keyword evidence="1" id="KW-0808">Transferase</keyword>
<dbReference type="InterPro" id="IPR021829">
    <property type="entry name" value="DUF3419"/>
</dbReference>
<evidence type="ECO:0000313" key="2">
    <source>
        <dbReference type="Proteomes" id="UP000216339"/>
    </source>
</evidence>
<dbReference type="SUPFAM" id="SSF53335">
    <property type="entry name" value="S-adenosyl-L-methionine-dependent methyltransferases"/>
    <property type="match status" value="1"/>
</dbReference>
<dbReference type="PANTHER" id="PTHR47473">
    <property type="entry name" value="BTA1P"/>
    <property type="match status" value="1"/>
</dbReference>
<dbReference type="EMBL" id="MQWD01000001">
    <property type="protein sequence ID" value="PAP77818.1"/>
    <property type="molecule type" value="Genomic_DNA"/>
</dbReference>
<dbReference type="OrthoDB" id="1522784at2"/>
<proteinExistence type="predicted"/>
<comment type="caution">
    <text evidence="1">The sequence shown here is derived from an EMBL/GenBank/DDBJ whole genome shotgun (WGS) entry which is preliminary data.</text>
</comment>
<name>A0A271J3G7_9BACT</name>
<evidence type="ECO:0000313" key="1">
    <source>
        <dbReference type="EMBL" id="PAP77818.1"/>
    </source>
</evidence>